<proteinExistence type="predicted"/>
<evidence type="ECO:0000256" key="1">
    <source>
        <dbReference type="PROSITE-ProRule" id="PRU00024"/>
    </source>
</evidence>
<gene>
    <name evidence="4" type="ORF">SteCoe_5112</name>
</gene>
<dbReference type="AlphaFoldDB" id="A0A1R2CSZ1"/>
<name>A0A1R2CSZ1_9CILI</name>
<feature type="domain" description="B box-type" evidence="2">
    <location>
        <begin position="1"/>
        <end position="44"/>
    </location>
</feature>
<evidence type="ECO:0000313" key="5">
    <source>
        <dbReference type="Proteomes" id="UP000187209"/>
    </source>
</evidence>
<dbReference type="OrthoDB" id="406045at2759"/>
<dbReference type="InterPro" id="IPR000315">
    <property type="entry name" value="Znf_B-box"/>
</dbReference>
<comment type="caution">
    <text evidence="4">The sequence shown here is derived from an EMBL/GenBank/DDBJ whole genome shotgun (WGS) entry which is preliminary data.</text>
</comment>
<evidence type="ECO:0000259" key="2">
    <source>
        <dbReference type="PROSITE" id="PS50119"/>
    </source>
</evidence>
<feature type="domain" description="HTH OST-type" evidence="3">
    <location>
        <begin position="510"/>
        <end position="591"/>
    </location>
</feature>
<dbReference type="InterPro" id="IPR025677">
    <property type="entry name" value="OST-HTH-assoc_dom"/>
</dbReference>
<evidence type="ECO:0000259" key="3">
    <source>
        <dbReference type="PROSITE" id="PS51644"/>
    </source>
</evidence>
<dbReference type="InterPro" id="IPR025605">
    <property type="entry name" value="OST-HTH/LOTUS_dom"/>
</dbReference>
<dbReference type="Gene3D" id="3.30.420.610">
    <property type="entry name" value="LOTUS domain-like"/>
    <property type="match status" value="1"/>
</dbReference>
<dbReference type="InterPro" id="IPR041966">
    <property type="entry name" value="LOTUS-like"/>
</dbReference>
<sequence length="815" mass="93642">MKCEDCEIQEAEIICIECEELFCLSCDASIHKGGKRKSHSRLTVCSNCKFPAEQECKDCHTRNCTNCKHFHKGHHIISMTLPKSLGVFWDVSYLTSRKVSIISALTEITNRIAKPKFVKLYSDNWARALIPDDADVIFRYGISPLDALFLDLSMLAYTGLTHILIVTPQAFELSNKLGYLKTTSTKIILATSVEPLSFYENTQDLNENFSQQLHSENILPLYRSKNLNKSIEVEVLYNYLLQLAESGTIIIEKTELIEKFSNRQKIAYEKSSYLLDLSIKKNLVNELTFNYPHKSYVMYSIKIPNPWLSDILSSEYPNDFMLKNQASVTIFKAIKWVLASLKSDEISSVKKNVKFRLKKIFGLDLPDKIWTMASKSAFKHPRNNSESLKGTNFRLRKVKKKLYINGEYWQGLETLKTDSFTIRNSDYWDDFLSFFEKYFSSNYKKRIPMGRYGCGLLLKLSGPDSLRSLSIGKLIYMSTFAIQDDYFYYLNKGLVWTKDFKLLDKCALQKLEDLKKHILLLLSQYPKGLNLSNLGPLLKAKYNLCLNFKSFGYKKLKDFLMSFSEIIVNSDIVSIKTNPVLDKDKLAEIITEIVKEKDYGITGSILQATLQVRINQSIDWTMYNVSSCEDFIKQYTKSSIEVLKTPECNILYKANEYRTYSYFFPFKSLFNSAMLECSRVPTPQIYHPISHSVDLSKAPRKSINAPMQRMINISNVPSEMIQKSPFRDSEAEEAQFVEPFVIEDLSVVMDDKSNGFRSIQHSKDSSLAEWHFRTSSMGYSGSKDPSNAVAYAVKPNNGLHSRLNFSWADKPFGLE</sequence>
<keyword evidence="1" id="KW-0862">Zinc</keyword>
<dbReference type="CDD" id="cd19757">
    <property type="entry name" value="Bbox1"/>
    <property type="match status" value="1"/>
</dbReference>
<dbReference type="Pfam" id="PF12872">
    <property type="entry name" value="OST-HTH"/>
    <property type="match status" value="1"/>
</dbReference>
<dbReference type="GO" id="GO:0008270">
    <property type="term" value="F:zinc ion binding"/>
    <property type="evidence" value="ECO:0007669"/>
    <property type="project" value="UniProtKB-KW"/>
</dbReference>
<reference evidence="4 5" key="1">
    <citation type="submission" date="2016-11" db="EMBL/GenBank/DDBJ databases">
        <title>The macronuclear genome of Stentor coeruleus: a giant cell with tiny introns.</title>
        <authorList>
            <person name="Slabodnick M."/>
            <person name="Ruby J.G."/>
            <person name="Reiff S.B."/>
            <person name="Swart E.C."/>
            <person name="Gosai S."/>
            <person name="Prabakaran S."/>
            <person name="Witkowska E."/>
            <person name="Larue G.E."/>
            <person name="Fisher S."/>
            <person name="Freeman R.M."/>
            <person name="Gunawardena J."/>
            <person name="Chu W."/>
            <person name="Stover N.A."/>
            <person name="Gregory B.D."/>
            <person name="Nowacki M."/>
            <person name="Derisi J."/>
            <person name="Roy S.W."/>
            <person name="Marshall W.F."/>
            <person name="Sood P."/>
        </authorList>
    </citation>
    <scope>NUCLEOTIDE SEQUENCE [LARGE SCALE GENOMIC DNA]</scope>
    <source>
        <strain evidence="4">WM001</strain>
    </source>
</reference>
<evidence type="ECO:0008006" key="6">
    <source>
        <dbReference type="Google" id="ProtNLM"/>
    </source>
</evidence>
<dbReference type="PROSITE" id="PS51644">
    <property type="entry name" value="HTH_OST"/>
    <property type="match status" value="1"/>
</dbReference>
<accession>A0A1R2CSZ1</accession>
<protein>
    <recommendedName>
        <fullName evidence="6">B box-type domain-containing protein</fullName>
    </recommendedName>
</protein>
<dbReference type="PROSITE" id="PS50119">
    <property type="entry name" value="ZF_BBOX"/>
    <property type="match status" value="2"/>
</dbReference>
<organism evidence="4 5">
    <name type="scientific">Stentor coeruleus</name>
    <dbReference type="NCBI Taxonomy" id="5963"/>
    <lineage>
        <taxon>Eukaryota</taxon>
        <taxon>Sar</taxon>
        <taxon>Alveolata</taxon>
        <taxon>Ciliophora</taxon>
        <taxon>Postciliodesmatophora</taxon>
        <taxon>Heterotrichea</taxon>
        <taxon>Heterotrichida</taxon>
        <taxon>Stentoridae</taxon>
        <taxon>Stentor</taxon>
    </lineage>
</organism>
<dbReference type="EMBL" id="MPUH01000067">
    <property type="protein sequence ID" value="OMJ92124.1"/>
    <property type="molecule type" value="Genomic_DNA"/>
</dbReference>
<keyword evidence="1" id="KW-0479">Metal-binding</keyword>
<dbReference type="Pfam" id="PF14418">
    <property type="entry name" value="OHA"/>
    <property type="match status" value="1"/>
</dbReference>
<dbReference type="Proteomes" id="UP000187209">
    <property type="component" value="Unassembled WGS sequence"/>
</dbReference>
<feature type="domain" description="B box-type" evidence="2">
    <location>
        <begin position="40"/>
        <end position="79"/>
    </location>
</feature>
<dbReference type="Pfam" id="PF22586">
    <property type="entry name" value="ANCHR-like_BBOX"/>
    <property type="match status" value="1"/>
</dbReference>
<dbReference type="SMART" id="SM00336">
    <property type="entry name" value="BBOX"/>
    <property type="match status" value="2"/>
</dbReference>
<evidence type="ECO:0000313" key="4">
    <source>
        <dbReference type="EMBL" id="OMJ92124.1"/>
    </source>
</evidence>
<keyword evidence="1" id="KW-0863">Zinc-finger</keyword>
<keyword evidence="5" id="KW-1185">Reference proteome</keyword>